<dbReference type="Pfam" id="PF00202">
    <property type="entry name" value="Aminotran_3"/>
    <property type="match status" value="1"/>
</dbReference>
<comment type="cofactor">
    <cofactor evidence="1">
        <name>pyridoxal 5'-phosphate</name>
        <dbReference type="ChEBI" id="CHEBI:597326"/>
    </cofactor>
</comment>
<evidence type="ECO:0000256" key="1">
    <source>
        <dbReference type="ARBA" id="ARBA00001933"/>
    </source>
</evidence>
<dbReference type="PROSITE" id="PS00600">
    <property type="entry name" value="AA_TRANSFER_CLASS_3"/>
    <property type="match status" value="1"/>
</dbReference>
<dbReference type="SUPFAM" id="SSF53383">
    <property type="entry name" value="PLP-dependent transferases"/>
    <property type="match status" value="1"/>
</dbReference>
<dbReference type="Proteomes" id="UP000264980">
    <property type="component" value="Plasmid unnamed1"/>
</dbReference>
<name>A0A345CZZ8_9GAMM</name>
<keyword evidence="3 4" id="KW-0663">Pyridoxal phosphate</keyword>
<evidence type="ECO:0000256" key="2">
    <source>
        <dbReference type="ARBA" id="ARBA00008954"/>
    </source>
</evidence>
<dbReference type="RefSeq" id="WP_233480901.1">
    <property type="nucleotide sequence ID" value="NZ_CP013971.1"/>
</dbReference>
<organism evidence="5 6">
    <name type="scientific">Erwinia tracheiphila</name>
    <dbReference type="NCBI Taxonomy" id="65700"/>
    <lineage>
        <taxon>Bacteria</taxon>
        <taxon>Pseudomonadati</taxon>
        <taxon>Pseudomonadota</taxon>
        <taxon>Gammaproteobacteria</taxon>
        <taxon>Enterobacterales</taxon>
        <taxon>Erwiniaceae</taxon>
        <taxon>Erwinia</taxon>
    </lineage>
</organism>
<evidence type="ECO:0000256" key="4">
    <source>
        <dbReference type="RuleBase" id="RU003560"/>
    </source>
</evidence>
<dbReference type="InterPro" id="IPR005814">
    <property type="entry name" value="Aminotrans_3"/>
</dbReference>
<comment type="similarity">
    <text evidence="2 4">Belongs to the class-III pyridoxal-phosphate-dependent aminotransferase family.</text>
</comment>
<reference evidence="5 6" key="1">
    <citation type="submission" date="2016-01" db="EMBL/GenBank/DDBJ databases">
        <authorList>
            <person name="Oliw E.H."/>
        </authorList>
    </citation>
    <scope>NUCLEOTIDE SEQUENCE [LARGE SCALE GENOMIC DNA]</scope>
    <source>
        <strain evidence="5 6">MDcuke</strain>
        <plasmid evidence="5 6">unnamed1</plasmid>
    </source>
</reference>
<dbReference type="InterPro" id="IPR049704">
    <property type="entry name" value="Aminotrans_3_PPA_site"/>
</dbReference>
<proteinExistence type="inferred from homology"/>
<dbReference type="InterPro" id="IPR015424">
    <property type="entry name" value="PyrdxlP-dep_Trfase"/>
</dbReference>
<geneLocation type="plasmid" evidence="5 6">
    <name>unnamed1</name>
</geneLocation>
<evidence type="ECO:0000256" key="3">
    <source>
        <dbReference type="ARBA" id="ARBA00022898"/>
    </source>
</evidence>
<dbReference type="PANTHER" id="PTHR43094:SF1">
    <property type="entry name" value="AMINOTRANSFERASE CLASS-III"/>
    <property type="match status" value="1"/>
</dbReference>
<dbReference type="Gene3D" id="3.40.640.10">
    <property type="entry name" value="Type I PLP-dependent aspartate aminotransferase-like (Major domain)"/>
    <property type="match status" value="1"/>
</dbReference>
<keyword evidence="5" id="KW-0614">Plasmid</keyword>
<dbReference type="InterPro" id="IPR015422">
    <property type="entry name" value="PyrdxlP-dep_Trfase_small"/>
</dbReference>
<dbReference type="PIRSF" id="PIRSF000521">
    <property type="entry name" value="Transaminase_4ab_Lys_Orn"/>
    <property type="match status" value="1"/>
</dbReference>
<evidence type="ECO:0000313" key="6">
    <source>
        <dbReference type="Proteomes" id="UP000264980"/>
    </source>
</evidence>
<dbReference type="Gene3D" id="3.90.1150.10">
    <property type="entry name" value="Aspartate Aminotransferase, domain 1"/>
    <property type="match status" value="1"/>
</dbReference>
<dbReference type="InterPro" id="IPR015421">
    <property type="entry name" value="PyrdxlP-dep_Trfase_major"/>
</dbReference>
<dbReference type="AlphaFoldDB" id="A0A345CZZ8"/>
<dbReference type="CDD" id="cd00610">
    <property type="entry name" value="OAT_like"/>
    <property type="match status" value="1"/>
</dbReference>
<dbReference type="GO" id="GO:0030170">
    <property type="term" value="F:pyridoxal phosphate binding"/>
    <property type="evidence" value="ECO:0007669"/>
    <property type="project" value="InterPro"/>
</dbReference>
<keyword evidence="5" id="KW-0032">Aminotransferase</keyword>
<sequence length="422" mass="46015">MKSNRDDFDAMIGRFKGDGPYLHDGETTLIDAVSGTFNLPFGYTHPRLTNKLKEQIERCAHLSSAYTKPMAENILMRLKPYLPAEINRIWLRDVSGSGAVEGAIRMAQKYTGRSGVISLFASHHGQSLATASISGNAFRLEHFANHIEGSFKIPTPDSVLADAAEAADAESSSAKFITELEDSFCYGSSGKVACMIMEPVLGNGGNIVLPVTFYRQIRKFCTRHDIVLIADEVQTGFGRTGTFFASTGYANALQPDIIVFAKGAGGIGIPTGGILMKEKLDVLAAYEHSNTSGANPLSLTALHETIAIIEDEQLLDNVQRHEAYLRNALLDLQKKHSLISRVRGLGYMFGFDTPSPEIAAQAIDLAASKGLIIRGSRYGKGNAIKIRPPLVCERRHLDEIIQKLDIVFTALESVDRAIQETI</sequence>
<dbReference type="EMBL" id="CP013971">
    <property type="protein sequence ID" value="AXF79015.1"/>
    <property type="molecule type" value="Genomic_DNA"/>
</dbReference>
<dbReference type="PANTHER" id="PTHR43094">
    <property type="entry name" value="AMINOTRANSFERASE"/>
    <property type="match status" value="1"/>
</dbReference>
<evidence type="ECO:0000313" key="5">
    <source>
        <dbReference type="EMBL" id="AXF79015.1"/>
    </source>
</evidence>
<dbReference type="GO" id="GO:0008483">
    <property type="term" value="F:transaminase activity"/>
    <property type="evidence" value="ECO:0007669"/>
    <property type="project" value="UniProtKB-KW"/>
</dbReference>
<accession>A0A345CZZ8</accession>
<protein>
    <submittedName>
        <fullName evidence="5">Aspartate aminotransferase family protein</fullName>
    </submittedName>
</protein>
<keyword evidence="5" id="KW-0808">Transferase</keyword>
<gene>
    <name evidence="5" type="ORF">AV903_26255</name>
</gene>